<evidence type="ECO:0000313" key="1">
    <source>
        <dbReference type="EMBL" id="MCF4102129.1"/>
    </source>
</evidence>
<reference evidence="1" key="1">
    <citation type="submission" date="2022-01" db="EMBL/GenBank/DDBJ databases">
        <title>Gillisia lutea sp. nov., isolated from marine plastic residues from the Malvarosa beach (Valencia, Spain).</title>
        <authorList>
            <person name="Vidal-Verdu A."/>
            <person name="Molina-Menor E."/>
            <person name="Satari L."/>
            <person name="Pascual J."/>
            <person name="Pereto J."/>
            <person name="Porcar M."/>
        </authorList>
    </citation>
    <scope>NUCLEOTIDE SEQUENCE</scope>
    <source>
        <strain evidence="1">M10.2A</strain>
    </source>
</reference>
<dbReference type="Proteomes" id="UP001179363">
    <property type="component" value="Unassembled WGS sequence"/>
</dbReference>
<evidence type="ECO:0000313" key="2">
    <source>
        <dbReference type="Proteomes" id="UP001179363"/>
    </source>
</evidence>
<gene>
    <name evidence="1" type="ORF">L1I30_10660</name>
</gene>
<name>A0ABS9EIX5_9FLAO</name>
<accession>A0ABS9EIX5</accession>
<protein>
    <recommendedName>
        <fullName evidence="3">UDP-glycosyltransferase</fullName>
    </recommendedName>
</protein>
<sequence length="469" mass="54621">MKKKRYILGLVITDGVGLRNFILSDFLTEAEQNFDGIRIFSGLPSSAYTIDDFKKVKILELPVFKESFHTWFWRKFKEIAHLQNHKDNFGIADNLKANHSKVRSNRGYATRFIYKFTQFFHSEGIIQFLDRKHINSLKNDPVTNFCLEQLKKESPDLLFFTHQRPPYVVPLVAAANKLGIKTGSFIFSWDNLASKGRMAANFQFFLVWSELMKEELLHFYPSVQPENIKVVGTPQFEPYVLERYQSERNDFYEKFGLNPEFKTLCFSCGDVSTSKNDNLYIEYLANAIEKNDFGEKLNFLVRTSPAEEPSRFSYLKDKYSFIKWNYPKWVLARENHPEPWSQRIPSVEDIKDLRMILEFSDVGINMCSTMSLDFMTFDKPVINPVFGNMENGLYNDQRFLNYAHYKRVIESDAVVIATNENTLILAVKESLLSPENRSTERENLLKVQISCELEGTGKRMANILLNEAK</sequence>
<dbReference type="EMBL" id="JAKGTH010000009">
    <property type="protein sequence ID" value="MCF4102129.1"/>
    <property type="molecule type" value="Genomic_DNA"/>
</dbReference>
<dbReference type="SUPFAM" id="SSF53756">
    <property type="entry name" value="UDP-Glycosyltransferase/glycogen phosphorylase"/>
    <property type="match status" value="1"/>
</dbReference>
<keyword evidence="2" id="KW-1185">Reference proteome</keyword>
<proteinExistence type="predicted"/>
<evidence type="ECO:0008006" key="3">
    <source>
        <dbReference type="Google" id="ProtNLM"/>
    </source>
</evidence>
<organism evidence="1 2">
    <name type="scientific">Gillisia lutea</name>
    <dbReference type="NCBI Taxonomy" id="2909668"/>
    <lineage>
        <taxon>Bacteria</taxon>
        <taxon>Pseudomonadati</taxon>
        <taxon>Bacteroidota</taxon>
        <taxon>Flavobacteriia</taxon>
        <taxon>Flavobacteriales</taxon>
        <taxon>Flavobacteriaceae</taxon>
        <taxon>Gillisia</taxon>
    </lineage>
</organism>
<dbReference type="RefSeq" id="WP_236134276.1">
    <property type="nucleotide sequence ID" value="NZ_JAKGTH010000009.1"/>
</dbReference>
<comment type="caution">
    <text evidence="1">The sequence shown here is derived from an EMBL/GenBank/DDBJ whole genome shotgun (WGS) entry which is preliminary data.</text>
</comment>